<evidence type="ECO:0000313" key="8">
    <source>
        <dbReference type="Proteomes" id="UP000441586"/>
    </source>
</evidence>
<dbReference type="PANTHER" id="PTHR43133:SF25">
    <property type="entry name" value="RNA POLYMERASE SIGMA FACTOR RFAY-RELATED"/>
    <property type="match status" value="1"/>
</dbReference>
<dbReference type="Gene3D" id="1.10.1740.10">
    <property type="match status" value="1"/>
</dbReference>
<dbReference type="InterPro" id="IPR007627">
    <property type="entry name" value="RNA_pol_sigma70_r2"/>
</dbReference>
<keyword evidence="4" id="KW-0804">Transcription</keyword>
<evidence type="ECO:0000256" key="4">
    <source>
        <dbReference type="ARBA" id="ARBA00023163"/>
    </source>
</evidence>
<dbReference type="Pfam" id="PF04542">
    <property type="entry name" value="Sigma70_r2"/>
    <property type="match status" value="1"/>
</dbReference>
<gene>
    <name evidence="7" type="ORF">GP644_13005</name>
</gene>
<feature type="domain" description="RNA polymerase sigma factor 70 region 4 type 2" evidence="6">
    <location>
        <begin position="100"/>
        <end position="150"/>
    </location>
</feature>
<dbReference type="InterPro" id="IPR036388">
    <property type="entry name" value="WH-like_DNA-bd_sf"/>
</dbReference>
<dbReference type="PANTHER" id="PTHR43133">
    <property type="entry name" value="RNA POLYMERASE ECF-TYPE SIGMA FACTO"/>
    <property type="match status" value="1"/>
</dbReference>
<proteinExistence type="inferred from homology"/>
<sequence>MVSLSHIEILLPELRAYALAVATNRDEAEDLVQDAVERTLRANSYPAKLDDLRPWMFRVIRNLNLDGLRKKRVRMEYSRSQSRLLVDLAQSTDHANDVLVRMTFQKLAAPMREVLFLVDVMGLKYTEAAEVMDVPHGTVMSRVSRARRALVVAMSSDGINSEKDRQA</sequence>
<reference evidence="7 8" key="1">
    <citation type="submission" date="2019-12" db="EMBL/GenBank/DDBJ databases">
        <authorList>
            <person name="Zhang Y.-J."/>
        </authorList>
    </citation>
    <scope>NUCLEOTIDE SEQUENCE [LARGE SCALE GENOMIC DNA]</scope>
    <source>
        <strain evidence="7 8">H18S-6</strain>
    </source>
</reference>
<evidence type="ECO:0000259" key="5">
    <source>
        <dbReference type="Pfam" id="PF04542"/>
    </source>
</evidence>
<comment type="caution">
    <text evidence="7">The sequence shown here is derived from an EMBL/GenBank/DDBJ whole genome shotgun (WGS) entry which is preliminary data.</text>
</comment>
<dbReference type="Gene3D" id="1.10.10.10">
    <property type="entry name" value="Winged helix-like DNA-binding domain superfamily/Winged helix DNA-binding domain"/>
    <property type="match status" value="1"/>
</dbReference>
<dbReference type="SUPFAM" id="SSF88659">
    <property type="entry name" value="Sigma3 and sigma4 domains of RNA polymerase sigma factors"/>
    <property type="match status" value="1"/>
</dbReference>
<evidence type="ECO:0000313" key="7">
    <source>
        <dbReference type="EMBL" id="KAE9629328.1"/>
    </source>
</evidence>
<dbReference type="EMBL" id="WSFO01000007">
    <property type="protein sequence ID" value="KAE9629328.1"/>
    <property type="molecule type" value="Genomic_DNA"/>
</dbReference>
<evidence type="ECO:0000256" key="1">
    <source>
        <dbReference type="ARBA" id="ARBA00010641"/>
    </source>
</evidence>
<dbReference type="Pfam" id="PF08281">
    <property type="entry name" value="Sigma70_r4_2"/>
    <property type="match status" value="1"/>
</dbReference>
<dbReference type="InterPro" id="IPR013249">
    <property type="entry name" value="RNA_pol_sigma70_r4_t2"/>
</dbReference>
<feature type="domain" description="RNA polymerase sigma-70 region 2" evidence="5">
    <location>
        <begin position="8"/>
        <end position="72"/>
    </location>
</feature>
<comment type="similarity">
    <text evidence="1">Belongs to the sigma-70 factor family. ECF subfamily.</text>
</comment>
<dbReference type="GO" id="GO:0003677">
    <property type="term" value="F:DNA binding"/>
    <property type="evidence" value="ECO:0007669"/>
    <property type="project" value="InterPro"/>
</dbReference>
<evidence type="ECO:0000256" key="3">
    <source>
        <dbReference type="ARBA" id="ARBA00023082"/>
    </source>
</evidence>
<evidence type="ECO:0000259" key="6">
    <source>
        <dbReference type="Pfam" id="PF08281"/>
    </source>
</evidence>
<dbReference type="AlphaFoldDB" id="A0A6A4RFC4"/>
<name>A0A6A4RFC4_9RHOB</name>
<dbReference type="GO" id="GO:0016987">
    <property type="term" value="F:sigma factor activity"/>
    <property type="evidence" value="ECO:0007669"/>
    <property type="project" value="UniProtKB-KW"/>
</dbReference>
<keyword evidence="3" id="KW-0731">Sigma factor</keyword>
<accession>A0A6A4RFC4</accession>
<dbReference type="InterPro" id="IPR039425">
    <property type="entry name" value="RNA_pol_sigma-70-like"/>
</dbReference>
<dbReference type="RefSeq" id="WP_158979939.1">
    <property type="nucleotide sequence ID" value="NZ_WSFO01000007.1"/>
</dbReference>
<dbReference type="Proteomes" id="UP000441586">
    <property type="component" value="Unassembled WGS sequence"/>
</dbReference>
<dbReference type="SUPFAM" id="SSF88946">
    <property type="entry name" value="Sigma2 domain of RNA polymerase sigma factors"/>
    <property type="match status" value="1"/>
</dbReference>
<dbReference type="InterPro" id="IPR013325">
    <property type="entry name" value="RNA_pol_sigma_r2"/>
</dbReference>
<organism evidence="7 8">
    <name type="scientific">Parasedimentitalea maritima</name>
    <dbReference type="NCBI Taxonomy" id="2578117"/>
    <lineage>
        <taxon>Bacteria</taxon>
        <taxon>Pseudomonadati</taxon>
        <taxon>Pseudomonadota</taxon>
        <taxon>Alphaproteobacteria</taxon>
        <taxon>Rhodobacterales</taxon>
        <taxon>Paracoccaceae</taxon>
        <taxon>Parasedimentitalea</taxon>
    </lineage>
</organism>
<dbReference type="NCBIfam" id="TIGR02937">
    <property type="entry name" value="sigma70-ECF"/>
    <property type="match status" value="1"/>
</dbReference>
<protein>
    <submittedName>
        <fullName evidence="7">Sigma-70 family RNA polymerase sigma factor</fullName>
    </submittedName>
</protein>
<dbReference type="InterPro" id="IPR014284">
    <property type="entry name" value="RNA_pol_sigma-70_dom"/>
</dbReference>
<evidence type="ECO:0000256" key="2">
    <source>
        <dbReference type="ARBA" id="ARBA00023015"/>
    </source>
</evidence>
<keyword evidence="2" id="KW-0805">Transcription regulation</keyword>
<dbReference type="InterPro" id="IPR013324">
    <property type="entry name" value="RNA_pol_sigma_r3/r4-like"/>
</dbReference>
<dbReference type="GO" id="GO:0006352">
    <property type="term" value="P:DNA-templated transcription initiation"/>
    <property type="evidence" value="ECO:0007669"/>
    <property type="project" value="InterPro"/>
</dbReference>